<keyword evidence="2" id="KW-0808">Transferase</keyword>
<keyword evidence="6" id="KW-1185">Reference proteome</keyword>
<keyword evidence="4" id="KW-0012">Acyltransferase</keyword>
<dbReference type="InterPro" id="IPR050179">
    <property type="entry name" value="Trans_hexapeptide_repeat"/>
</dbReference>
<dbReference type="Gene3D" id="2.160.10.10">
    <property type="entry name" value="Hexapeptide repeat proteins"/>
    <property type="match status" value="1"/>
</dbReference>
<evidence type="ECO:0000313" key="5">
    <source>
        <dbReference type="EMBL" id="EMY80668.1"/>
    </source>
</evidence>
<evidence type="ECO:0000256" key="4">
    <source>
        <dbReference type="ARBA" id="ARBA00023315"/>
    </source>
</evidence>
<dbReference type="eggNOG" id="COG0110">
    <property type="taxonomic scope" value="Bacteria"/>
</dbReference>
<evidence type="ECO:0000313" key="6">
    <source>
        <dbReference type="Proteomes" id="UP000012317"/>
    </source>
</evidence>
<evidence type="ECO:0000256" key="2">
    <source>
        <dbReference type="ARBA" id="ARBA00022679"/>
    </source>
</evidence>
<comment type="similarity">
    <text evidence="1">Belongs to the transferase hexapeptide repeat family.</text>
</comment>
<keyword evidence="3" id="KW-0677">Repeat</keyword>
<dbReference type="PANTHER" id="PTHR43300">
    <property type="entry name" value="ACETYLTRANSFERASE"/>
    <property type="match status" value="1"/>
</dbReference>
<dbReference type="InterPro" id="IPR018357">
    <property type="entry name" value="Hexapep_transf_CS"/>
</dbReference>
<dbReference type="STRING" id="1189619.pgond44_10994"/>
<dbReference type="PROSITE" id="PS00101">
    <property type="entry name" value="HEXAPEP_TRANSFERASES"/>
    <property type="match status" value="1"/>
</dbReference>
<comment type="caution">
    <text evidence="5">The sequence shown here is derived from an EMBL/GenBank/DDBJ whole genome shotgun (WGS) entry which is preliminary data.</text>
</comment>
<dbReference type="SUPFAM" id="SSF51161">
    <property type="entry name" value="Trimeric LpxA-like enzymes"/>
    <property type="match status" value="1"/>
</dbReference>
<dbReference type="InterPro" id="IPR001451">
    <property type="entry name" value="Hexapep"/>
</dbReference>
<dbReference type="Proteomes" id="UP000012317">
    <property type="component" value="Unassembled WGS sequence"/>
</dbReference>
<evidence type="ECO:0000256" key="3">
    <source>
        <dbReference type="ARBA" id="ARBA00022737"/>
    </source>
</evidence>
<protein>
    <submittedName>
        <fullName evidence="5">dTDP-D-Fucp3N transacetylase FdtB</fullName>
    </submittedName>
</protein>
<dbReference type="RefSeq" id="WP_003441616.1">
    <property type="nucleotide sequence ID" value="NZ_APLF01000010.1"/>
</dbReference>
<dbReference type="AlphaFoldDB" id="N1WXR4"/>
<sequence>MIHKLAEVKSKTIGHNTNVWQFTIILENAVLGENCNINCHVFIENDVIIGDRVTIKPGVQIWDGLRIASDVFVGPNVTFVNDKTPRSKVYPSSFQKTIVKNYASIGANATILGGIEIGKYAMIGAGSVVTKNVPDRALVIGSPARISSWLNDDGSKMVLIGKNSYRDSENNLWKIKENKLVRDNE</sequence>
<dbReference type="InterPro" id="IPR011004">
    <property type="entry name" value="Trimer_LpxA-like_sf"/>
</dbReference>
<dbReference type="CDD" id="cd03358">
    <property type="entry name" value="LbH_WxcM_N_like"/>
    <property type="match status" value="1"/>
</dbReference>
<accession>N1WXR4</accession>
<evidence type="ECO:0000256" key="1">
    <source>
        <dbReference type="ARBA" id="ARBA00007274"/>
    </source>
</evidence>
<dbReference type="Pfam" id="PF00132">
    <property type="entry name" value="Hexapep"/>
    <property type="match status" value="1"/>
</dbReference>
<proteinExistence type="inferred from homology"/>
<reference evidence="5 6" key="1">
    <citation type="journal article" date="2014" name="Genome Biol. Evol.">
        <title>Extensive gene acquisition in the extremely psychrophilic bacterial species Psychroflexus torquis and the link to sea-ice ecosystem specialism.</title>
        <authorList>
            <person name="Feng S."/>
            <person name="Powell S.M."/>
            <person name="Wilson R."/>
            <person name="Bowman J.P."/>
        </authorList>
    </citation>
    <scope>NUCLEOTIDE SEQUENCE [LARGE SCALE GENOMIC DNA]</scope>
    <source>
        <strain evidence="5 6">ACAM 44</strain>
    </source>
</reference>
<dbReference type="EMBL" id="APLF01000010">
    <property type="protein sequence ID" value="EMY80668.1"/>
    <property type="molecule type" value="Genomic_DNA"/>
</dbReference>
<dbReference type="GO" id="GO:0016746">
    <property type="term" value="F:acyltransferase activity"/>
    <property type="evidence" value="ECO:0007669"/>
    <property type="project" value="UniProtKB-KW"/>
</dbReference>
<dbReference type="PATRIC" id="fig|1189619.4.peg.2263"/>
<organism evidence="5 6">
    <name type="scientific">Psychroflexus gondwanensis ACAM 44</name>
    <dbReference type="NCBI Taxonomy" id="1189619"/>
    <lineage>
        <taxon>Bacteria</taxon>
        <taxon>Pseudomonadati</taxon>
        <taxon>Bacteroidota</taxon>
        <taxon>Flavobacteriia</taxon>
        <taxon>Flavobacteriales</taxon>
        <taxon>Flavobacteriaceae</taxon>
        <taxon>Psychroflexus</taxon>
    </lineage>
</organism>
<dbReference type="PANTHER" id="PTHR43300:SF4">
    <property type="entry name" value="ACYL-[ACYL-CARRIER-PROTEIN]--UDP-N-ACETYLGLUCOSAMINE O-ACYLTRANSFERASE"/>
    <property type="match status" value="1"/>
</dbReference>
<gene>
    <name evidence="5" type="ORF">pgond44_10994</name>
</gene>
<name>N1WXR4_9FLAO</name>